<reference evidence="3 4" key="1">
    <citation type="submission" date="2013-07" db="EMBL/GenBank/DDBJ databases">
        <authorList>
            <person name="Stoco P.H."/>
            <person name="Wagner G."/>
            <person name="Gerber A."/>
            <person name="Zaha A."/>
            <person name="Thompson C."/>
            <person name="Bartholomeu D.C."/>
            <person name="Luckemeyer D.D."/>
            <person name="Bahia D."/>
            <person name="Loreto E."/>
            <person name="Prestes E.B."/>
            <person name="Lima F.M."/>
            <person name="Rodrigues-Luiz G."/>
            <person name="Vallejo G.A."/>
            <person name="Filho J.F."/>
            <person name="Monteiro K.M."/>
            <person name="Tyler K.M."/>
            <person name="de Almeida L.G."/>
            <person name="Ortiz M.F."/>
            <person name="Siervo M.A."/>
            <person name="de Moraes M.H."/>
            <person name="Cunha O.L."/>
            <person name="Mendonca-Neto R."/>
            <person name="Silva R."/>
            <person name="Teixeira S.M."/>
            <person name="Murta S.M."/>
            <person name="Sincero T.C."/>
            <person name="Mendes T.A."/>
            <person name="Urmenyi T.P."/>
            <person name="Silva V.G."/>
            <person name="da Rocha W.D."/>
            <person name="Andersson B."/>
            <person name="Romanha A.J."/>
            <person name="Steindel M."/>
            <person name="de Vasconcelos A.T."/>
            <person name="Grisard E.C."/>
        </authorList>
    </citation>
    <scope>NUCLEOTIDE SEQUENCE [LARGE SCALE GENOMIC DNA]</scope>
    <source>
        <strain evidence="3 4">SC58</strain>
    </source>
</reference>
<evidence type="ECO:0000313" key="3">
    <source>
        <dbReference type="EMBL" id="ESL07050.1"/>
    </source>
</evidence>
<keyword evidence="2" id="KW-0732">Signal</keyword>
<keyword evidence="1" id="KW-0812">Transmembrane</keyword>
<name>A0A061IY93_TRYRA</name>
<evidence type="ECO:0000313" key="4">
    <source>
        <dbReference type="Proteomes" id="UP000031737"/>
    </source>
</evidence>
<accession>A0A061IY93</accession>
<dbReference type="AlphaFoldDB" id="A0A061IY93"/>
<dbReference type="EMBL" id="AUPL01005267">
    <property type="protein sequence ID" value="ESL07050.1"/>
    <property type="molecule type" value="Genomic_DNA"/>
</dbReference>
<proteinExistence type="predicted"/>
<keyword evidence="1" id="KW-0472">Membrane</keyword>
<dbReference type="Proteomes" id="UP000031737">
    <property type="component" value="Unassembled WGS sequence"/>
</dbReference>
<sequence length="507" mass="55509">MGKRGVSQTLRSSVVLVLMLLAFPTLTLSDVEARVGASFVYRLSVKDGRLVSEERVRCASFPDEAELVDESLCSTGVGRLVRSLLYIDLRAPPGISHGFDIELRDLASLSECVRSCTNGGVGLLFDQNTTINSDTGSPAVLGLHMGSPCCGEGYAGFVLDISARKIAQYEEWPPKLPENCVFDCQVWQINRVPFGSTSLGLVFPVELYLCDAPVSNIFSDVDDRILMGLLQAEISVTEAVEGIFFPREVLTGISGWIASKPNSATSLRDAGACSFQKQVTTLTKTPQEQLVCKVPNQLKGFLPVLKIVVELCIDQTQTKFSGSSLFVDLNQMVDQKGYLRLNSSGSISAALKDFNNAVGLPKVMIGVLFIRDLVISFARNPSFSLPKAGLPLVEMHASKFNSDGFIPGMNASRTESIACVLPKRCGEGEYYFLSIGRCGAPPDCGSFLPYRYNTETLRCEMNIELALLMFALSFLFILTDVGLLLMRRHMEKLLRTVEEEELAQKVK</sequence>
<keyword evidence="1" id="KW-1133">Transmembrane helix</keyword>
<feature type="chain" id="PRO_5001601423" evidence="2">
    <location>
        <begin position="30"/>
        <end position="507"/>
    </location>
</feature>
<comment type="caution">
    <text evidence="3">The sequence shown here is derived from an EMBL/GenBank/DDBJ whole genome shotgun (WGS) entry which is preliminary data.</text>
</comment>
<gene>
    <name evidence="3" type="ORF">TRSC58_05267</name>
</gene>
<keyword evidence="4" id="KW-1185">Reference proteome</keyword>
<organism evidence="3 4">
    <name type="scientific">Trypanosoma rangeli SC58</name>
    <dbReference type="NCBI Taxonomy" id="429131"/>
    <lineage>
        <taxon>Eukaryota</taxon>
        <taxon>Discoba</taxon>
        <taxon>Euglenozoa</taxon>
        <taxon>Kinetoplastea</taxon>
        <taxon>Metakinetoplastina</taxon>
        <taxon>Trypanosomatida</taxon>
        <taxon>Trypanosomatidae</taxon>
        <taxon>Trypanosoma</taxon>
        <taxon>Herpetosoma</taxon>
    </lineage>
</organism>
<feature type="signal peptide" evidence="2">
    <location>
        <begin position="1"/>
        <end position="29"/>
    </location>
</feature>
<dbReference type="VEuPathDB" id="TriTrypDB:TRSC58_05267"/>
<evidence type="ECO:0000256" key="1">
    <source>
        <dbReference type="SAM" id="Phobius"/>
    </source>
</evidence>
<evidence type="ECO:0000256" key="2">
    <source>
        <dbReference type="SAM" id="SignalP"/>
    </source>
</evidence>
<feature type="transmembrane region" description="Helical" evidence="1">
    <location>
        <begin position="465"/>
        <end position="486"/>
    </location>
</feature>
<dbReference type="OrthoDB" id="272876at2759"/>
<protein>
    <submittedName>
        <fullName evidence="3">Uncharacterized protein</fullName>
    </submittedName>
</protein>